<evidence type="ECO:0000313" key="2">
    <source>
        <dbReference type="EMBL" id="CAF9906413.1"/>
    </source>
</evidence>
<dbReference type="EMBL" id="CAJPDT010000002">
    <property type="protein sequence ID" value="CAF9906413.1"/>
    <property type="molecule type" value="Genomic_DNA"/>
</dbReference>
<name>A0A8H3I696_9LECA</name>
<dbReference type="OrthoDB" id="417481at2759"/>
<organism evidence="2 3">
    <name type="scientific">Imshaugia aleurites</name>
    <dbReference type="NCBI Taxonomy" id="172621"/>
    <lineage>
        <taxon>Eukaryota</taxon>
        <taxon>Fungi</taxon>
        <taxon>Dikarya</taxon>
        <taxon>Ascomycota</taxon>
        <taxon>Pezizomycotina</taxon>
        <taxon>Lecanoromycetes</taxon>
        <taxon>OSLEUM clade</taxon>
        <taxon>Lecanoromycetidae</taxon>
        <taxon>Lecanorales</taxon>
        <taxon>Lecanorineae</taxon>
        <taxon>Parmeliaceae</taxon>
        <taxon>Imshaugia</taxon>
    </lineage>
</organism>
<feature type="compositionally biased region" description="Polar residues" evidence="1">
    <location>
        <begin position="1"/>
        <end position="17"/>
    </location>
</feature>
<accession>A0A8H3I696</accession>
<feature type="region of interest" description="Disordered" evidence="1">
    <location>
        <begin position="1"/>
        <end position="40"/>
    </location>
</feature>
<keyword evidence="3" id="KW-1185">Reference proteome</keyword>
<reference evidence="2" key="1">
    <citation type="submission" date="2021-03" db="EMBL/GenBank/DDBJ databases">
        <authorList>
            <person name="Tagirdzhanova G."/>
        </authorList>
    </citation>
    <scope>NUCLEOTIDE SEQUENCE</scope>
</reference>
<dbReference type="AlphaFoldDB" id="A0A8H3I696"/>
<evidence type="ECO:0000256" key="1">
    <source>
        <dbReference type="SAM" id="MobiDB-lite"/>
    </source>
</evidence>
<dbReference type="Proteomes" id="UP000664534">
    <property type="component" value="Unassembled WGS sequence"/>
</dbReference>
<proteinExistence type="predicted"/>
<sequence length="570" mass="61673">MASTDDSNGTTASPNSSEEVESHHGTPATKLSPFSPDQVLGDLKHVNQGIVRARVPPPFVLARDQSNFGPNGKDSTFIVPGSQDPFLSVPDSSFKTQSSGDGSKLSPNASTFTPTSLIESVSSNGTSSSSTSLHPFSAPICGVDIPNLGFFSPNPRSNNRQYGPIGENHLLSSPNDTAVSPRSVPAGSSFATLVTNVGSIKLGQFSTDISKTRSLMAGPVSTATTANEIEKLLGHNVISPSNDVRFSDLAFTGLFYVRFADIRDSDKAFSTIKTYRREWNVQYILPKVFAFKFHLEKLQLSPVSKYEGQVLVKAEYVGLPQHFDAVAIGHRIKAALENYGDIIAFESGMVKASVAAYRAEYSNINSIDNALSRLNGSNFAMCTLSIALYRPDLESPTQRLPKSPGPLIIGQETGLERDLASMSTFDPFDTYGLETSSSLPYSQHPSTSAATRPLAYHKDFNEQQTPSSRGNCIQRFTGGSFDQSSLWGSNYSTYVDAGLQSPIWPVFNPGAIGQERGASTLLHQRQGYYPQQNRGQTKIGGRPAHDYASGHHNIVDIDRIRQGIDVRTTV</sequence>
<protein>
    <recommendedName>
        <fullName evidence="4">RRM domain-containing protein</fullName>
    </recommendedName>
</protein>
<feature type="region of interest" description="Disordered" evidence="1">
    <location>
        <begin position="62"/>
        <end position="113"/>
    </location>
</feature>
<comment type="caution">
    <text evidence="2">The sequence shown here is derived from an EMBL/GenBank/DDBJ whole genome shotgun (WGS) entry which is preliminary data.</text>
</comment>
<evidence type="ECO:0000313" key="3">
    <source>
        <dbReference type="Proteomes" id="UP000664534"/>
    </source>
</evidence>
<gene>
    <name evidence="2" type="ORF">IMSHALPRED_004198</name>
</gene>
<evidence type="ECO:0008006" key="4">
    <source>
        <dbReference type="Google" id="ProtNLM"/>
    </source>
</evidence>
<feature type="compositionally biased region" description="Polar residues" evidence="1">
    <location>
        <begin position="90"/>
        <end position="113"/>
    </location>
</feature>